<dbReference type="InterPro" id="IPR013783">
    <property type="entry name" value="Ig-like_fold"/>
</dbReference>
<reference evidence="1 2" key="1">
    <citation type="submission" date="2024-03" db="EMBL/GenBank/DDBJ databases">
        <title>Sequence of Lycoming College Course Isolates.</title>
        <authorList>
            <person name="Plotts O."/>
            <person name="Newman J."/>
        </authorList>
    </citation>
    <scope>NUCLEOTIDE SEQUENCE [LARGE SCALE GENOMIC DNA]</scope>
    <source>
        <strain evidence="1 2">CJB-3</strain>
    </source>
</reference>
<dbReference type="SUPFAM" id="SSF49299">
    <property type="entry name" value="PKD domain"/>
    <property type="match status" value="1"/>
</dbReference>
<proteinExistence type="predicted"/>
<dbReference type="Proteomes" id="UP001378956">
    <property type="component" value="Unassembled WGS sequence"/>
</dbReference>
<dbReference type="EMBL" id="JBBEUB010000009">
    <property type="protein sequence ID" value="MEJ2905098.1"/>
    <property type="molecule type" value="Genomic_DNA"/>
</dbReference>
<dbReference type="RefSeq" id="WP_337717620.1">
    <property type="nucleotide sequence ID" value="NZ_JBBEUB010000009.1"/>
</dbReference>
<protein>
    <recommendedName>
        <fullName evidence="3">PKD/Chitinase domain-containing protein</fullName>
    </recommendedName>
</protein>
<accession>A0ABU8NS56</accession>
<comment type="caution">
    <text evidence="1">The sequence shown here is derived from an EMBL/GenBank/DDBJ whole genome shotgun (WGS) entry which is preliminary data.</text>
</comment>
<sequence length="270" mass="30506">MQVFVHGDLSGQYKIGGLDLWDNYNYFIETGSDDLLQLYKSKEVYSHDWKGQNGKQYDLSKRFFEDKIVTLSGYLIANTKEQFWTKYLAIWDLFKSPGSRLLYSNELEQTFSVFYLDSPNPKRFTRLQEFPDKVVMKLDIQLQVMFMEFESPSSVPQPPIVNAGGNKTITLPTNQLTISGASATPKGGATIIQYSWEYNYSIPNGLTATLTLANTISPKVADLNTPGVYHFFFTAVDSNGKQSSDNMTITVLPEPVSNNSFPYTLPFNLA</sequence>
<dbReference type="InterPro" id="IPR035986">
    <property type="entry name" value="PKD_dom_sf"/>
</dbReference>
<evidence type="ECO:0000313" key="1">
    <source>
        <dbReference type="EMBL" id="MEJ2905098.1"/>
    </source>
</evidence>
<dbReference type="Gene3D" id="2.60.40.10">
    <property type="entry name" value="Immunoglobulins"/>
    <property type="match status" value="1"/>
</dbReference>
<keyword evidence="2" id="KW-1185">Reference proteome</keyword>
<gene>
    <name evidence="1" type="ORF">WAE58_21815</name>
</gene>
<name>A0ABU8NS56_9SPHI</name>
<organism evidence="1 2">
    <name type="scientific">Pedobacter panaciterrae</name>
    <dbReference type="NCBI Taxonomy" id="363849"/>
    <lineage>
        <taxon>Bacteria</taxon>
        <taxon>Pseudomonadati</taxon>
        <taxon>Bacteroidota</taxon>
        <taxon>Sphingobacteriia</taxon>
        <taxon>Sphingobacteriales</taxon>
        <taxon>Sphingobacteriaceae</taxon>
        <taxon>Pedobacter</taxon>
    </lineage>
</organism>
<dbReference type="Pfam" id="PF22352">
    <property type="entry name" value="K319L-like_PKD"/>
    <property type="match status" value="1"/>
</dbReference>
<evidence type="ECO:0008006" key="3">
    <source>
        <dbReference type="Google" id="ProtNLM"/>
    </source>
</evidence>
<evidence type="ECO:0000313" key="2">
    <source>
        <dbReference type="Proteomes" id="UP001378956"/>
    </source>
</evidence>